<organism evidence="7 8">
    <name type="scientific">Thiomicrorhabdus xiamenensis</name>
    <dbReference type="NCBI Taxonomy" id="2739063"/>
    <lineage>
        <taxon>Bacteria</taxon>
        <taxon>Pseudomonadati</taxon>
        <taxon>Pseudomonadota</taxon>
        <taxon>Gammaproteobacteria</taxon>
        <taxon>Thiotrichales</taxon>
        <taxon>Piscirickettsiaceae</taxon>
        <taxon>Thiomicrorhabdus</taxon>
    </lineage>
</organism>
<dbReference type="HAMAP" id="MF_00105">
    <property type="entry name" value="GreA_GreB"/>
    <property type="match status" value="1"/>
</dbReference>
<feature type="domain" description="Transcription elongation factor GreA/GreB C-terminal" evidence="5">
    <location>
        <begin position="83"/>
        <end position="156"/>
    </location>
</feature>
<dbReference type="NCBIfam" id="TIGR01461">
    <property type="entry name" value="greB"/>
    <property type="match status" value="1"/>
</dbReference>
<evidence type="ECO:0000259" key="6">
    <source>
        <dbReference type="Pfam" id="PF03449"/>
    </source>
</evidence>
<keyword evidence="2 4" id="KW-0238">DNA-binding</keyword>
<dbReference type="RefSeq" id="WP_173284740.1">
    <property type="nucleotide sequence ID" value="NZ_CP054020.1"/>
</dbReference>
<dbReference type="Gene3D" id="3.10.50.30">
    <property type="entry name" value="Transcription elongation factor, GreA/GreB, C-terminal domain"/>
    <property type="match status" value="1"/>
</dbReference>
<proteinExistence type="inferred from homology"/>
<evidence type="ECO:0000256" key="2">
    <source>
        <dbReference type="ARBA" id="ARBA00023125"/>
    </source>
</evidence>
<dbReference type="InterPro" id="IPR022691">
    <property type="entry name" value="Tscrpt_elong_fac_GreA/B_N"/>
</dbReference>
<dbReference type="PROSITE" id="PS00830">
    <property type="entry name" value="GREAB_2"/>
    <property type="match status" value="1"/>
</dbReference>
<comment type="similarity">
    <text evidence="4">Belongs to the GreA/GreB family. GreB subfamily.</text>
</comment>
<keyword evidence="7" id="KW-0648">Protein biosynthesis</keyword>
<dbReference type="AlphaFoldDB" id="A0A7D4NQA5"/>
<dbReference type="InterPro" id="IPR018151">
    <property type="entry name" value="TF_GreA/GreB_CS"/>
</dbReference>
<dbReference type="PANTHER" id="PTHR30437:SF6">
    <property type="entry name" value="TRANSCRIPTION ELONGATION FACTOR GREB"/>
    <property type="match status" value="1"/>
</dbReference>
<sequence length="167" mass="19621">MTNRNNLITPEGRQALEKELDYLWRVERRKTTQAVTEAAAHGDRSENAEYKEGKRKLREIDRRLRFLRKRLEVVQVVPYSVQQEGKVFFGAWVELENDDGEIRRYRIVGTDEFDPTKNFISIKSPMAHALIGKQVDDEIVVQTPEGKKLWWLNEIRYQPFADEESVG</sequence>
<dbReference type="Gene3D" id="1.10.287.180">
    <property type="entry name" value="Transcription elongation factor, GreA/GreB, N-terminal domain"/>
    <property type="match status" value="1"/>
</dbReference>
<dbReference type="Proteomes" id="UP000504724">
    <property type="component" value="Chromosome"/>
</dbReference>
<dbReference type="GO" id="GO:0006354">
    <property type="term" value="P:DNA-templated transcription elongation"/>
    <property type="evidence" value="ECO:0007669"/>
    <property type="project" value="TreeGrafter"/>
</dbReference>
<dbReference type="InterPro" id="IPR036805">
    <property type="entry name" value="Tscrpt_elong_fac_GreA/B_N_sf"/>
</dbReference>
<evidence type="ECO:0000256" key="4">
    <source>
        <dbReference type="HAMAP-Rule" id="MF_00930"/>
    </source>
</evidence>
<comment type="function">
    <text evidence="4">Necessary for efficient RNA polymerase transcription elongation past template-encoded arresting sites. The arresting sites in DNA have the property of trapping a certain fraction of elongating RNA polymerases that pass through, resulting in locked ternary complexes. Cleavage of the nascent transcript by cleavage factors such as GreA or GreB allows the resumption of elongation from the new 3'terminus. GreB releases sequences of up to 9 nucleotides in length.</text>
</comment>
<dbReference type="PANTHER" id="PTHR30437">
    <property type="entry name" value="TRANSCRIPTION ELONGATION FACTOR GREA"/>
    <property type="match status" value="1"/>
</dbReference>
<evidence type="ECO:0000256" key="3">
    <source>
        <dbReference type="ARBA" id="ARBA00023163"/>
    </source>
</evidence>
<keyword evidence="1 4" id="KW-0805">Transcription regulation</keyword>
<evidence type="ECO:0000259" key="5">
    <source>
        <dbReference type="Pfam" id="PF01272"/>
    </source>
</evidence>
<dbReference type="InterPro" id="IPR001437">
    <property type="entry name" value="Tscrpt_elong_fac_GreA/B_C"/>
</dbReference>
<protein>
    <recommendedName>
        <fullName evidence="4">Transcription elongation factor GreB</fullName>
    </recommendedName>
    <alternativeName>
        <fullName evidence="4">Transcript cleavage factor GreB</fullName>
    </alternativeName>
</protein>
<dbReference type="GO" id="GO:0003677">
    <property type="term" value="F:DNA binding"/>
    <property type="evidence" value="ECO:0007669"/>
    <property type="project" value="UniProtKB-UniRule"/>
</dbReference>
<dbReference type="GO" id="GO:0032784">
    <property type="term" value="P:regulation of DNA-templated transcription elongation"/>
    <property type="evidence" value="ECO:0007669"/>
    <property type="project" value="UniProtKB-UniRule"/>
</dbReference>
<dbReference type="SUPFAM" id="SSF46557">
    <property type="entry name" value="GreA transcript cleavage protein, N-terminal domain"/>
    <property type="match status" value="1"/>
</dbReference>
<dbReference type="Pfam" id="PF03449">
    <property type="entry name" value="GreA_GreB_N"/>
    <property type="match status" value="1"/>
</dbReference>
<dbReference type="PIRSF" id="PIRSF006092">
    <property type="entry name" value="GreA_GreB"/>
    <property type="match status" value="1"/>
</dbReference>
<dbReference type="GO" id="GO:0070063">
    <property type="term" value="F:RNA polymerase binding"/>
    <property type="evidence" value="ECO:0007669"/>
    <property type="project" value="InterPro"/>
</dbReference>
<dbReference type="EMBL" id="CP054020">
    <property type="protein sequence ID" value="QKI89011.1"/>
    <property type="molecule type" value="Genomic_DNA"/>
</dbReference>
<evidence type="ECO:0000313" key="8">
    <source>
        <dbReference type="Proteomes" id="UP000504724"/>
    </source>
</evidence>
<accession>A0A7D4NQA5</accession>
<dbReference type="NCBIfam" id="NF002506">
    <property type="entry name" value="PRK01885.1"/>
    <property type="match status" value="1"/>
</dbReference>
<evidence type="ECO:0000313" key="7">
    <source>
        <dbReference type="EMBL" id="QKI89011.1"/>
    </source>
</evidence>
<dbReference type="FunFam" id="1.10.287.180:FF:000001">
    <property type="entry name" value="Transcription elongation factor GreA"/>
    <property type="match status" value="1"/>
</dbReference>
<dbReference type="Pfam" id="PF01272">
    <property type="entry name" value="GreA_GreB"/>
    <property type="match status" value="1"/>
</dbReference>
<gene>
    <name evidence="4 7" type="primary">greB</name>
    <name evidence="7" type="ORF">HQN79_05205</name>
</gene>
<dbReference type="InterPro" id="IPR023459">
    <property type="entry name" value="Tscrpt_elong_fac_GreA/B_fam"/>
</dbReference>
<reference evidence="7 8" key="1">
    <citation type="submission" date="2020-05" db="EMBL/GenBank/DDBJ databases">
        <title>Thiomicrorhabdus sediminis sp.nov. and Thiomicrorhabdus xiamenensis sp.nov., novel sulfur-oxidizing bacteria isolated from coastal sediment.</title>
        <authorList>
            <person name="Liu X."/>
        </authorList>
    </citation>
    <scope>NUCLEOTIDE SEQUENCE [LARGE SCALE GENOMIC DNA]</scope>
    <source>
        <strain evidence="7 8">G2</strain>
    </source>
</reference>
<dbReference type="FunFam" id="3.10.50.30:FF:000001">
    <property type="entry name" value="Transcription elongation factor GreA"/>
    <property type="match status" value="1"/>
</dbReference>
<evidence type="ECO:0000256" key="1">
    <source>
        <dbReference type="ARBA" id="ARBA00023015"/>
    </source>
</evidence>
<name>A0A7D4NQA5_9GAMM</name>
<dbReference type="HAMAP" id="MF_00930">
    <property type="entry name" value="GreB"/>
    <property type="match status" value="1"/>
</dbReference>
<dbReference type="InterPro" id="IPR028624">
    <property type="entry name" value="Tscrpt_elong_fac_GreA/B"/>
</dbReference>
<keyword evidence="3 4" id="KW-0804">Transcription</keyword>
<feature type="domain" description="Transcription elongation factor GreA/GreB N-terminal" evidence="6">
    <location>
        <begin position="7"/>
        <end position="76"/>
    </location>
</feature>
<keyword evidence="7" id="KW-0251">Elongation factor</keyword>
<dbReference type="KEGG" id="txa:HQN79_05205"/>
<dbReference type="InterPro" id="IPR036953">
    <property type="entry name" value="GreA/GreB_C_sf"/>
</dbReference>
<dbReference type="GO" id="GO:0003746">
    <property type="term" value="F:translation elongation factor activity"/>
    <property type="evidence" value="ECO:0007669"/>
    <property type="project" value="UniProtKB-KW"/>
</dbReference>
<dbReference type="InterPro" id="IPR006358">
    <property type="entry name" value="Tscrpt_elong_fac_GreB"/>
</dbReference>
<dbReference type="SUPFAM" id="SSF54534">
    <property type="entry name" value="FKBP-like"/>
    <property type="match status" value="1"/>
</dbReference>
<keyword evidence="8" id="KW-1185">Reference proteome</keyword>